<comment type="caution">
    <text evidence="1">The sequence shown here is derived from an EMBL/GenBank/DDBJ whole genome shotgun (WGS) entry which is preliminary data.</text>
</comment>
<dbReference type="Gramene" id="PRQ30611">
    <property type="protein sequence ID" value="PRQ30611"/>
    <property type="gene ID" value="RchiOBHm_Chr5g0026531"/>
</dbReference>
<gene>
    <name evidence="1" type="ORF">RchiOBHm_Chr5g0026531</name>
</gene>
<dbReference type="Proteomes" id="UP000238479">
    <property type="component" value="Chromosome 5"/>
</dbReference>
<evidence type="ECO:0000313" key="1">
    <source>
        <dbReference type="EMBL" id="PRQ30611.1"/>
    </source>
</evidence>
<sequence length="41" mass="4794">MQVRFQESSGNANLSQIRSSRRRTIVCWIGLRLCARVNERT</sequence>
<dbReference type="AlphaFoldDB" id="A0A2P6Q8V5"/>
<reference evidence="1 2" key="1">
    <citation type="journal article" date="2018" name="Nat. Genet.">
        <title>The Rosa genome provides new insights in the design of modern roses.</title>
        <authorList>
            <person name="Bendahmane M."/>
        </authorList>
    </citation>
    <scope>NUCLEOTIDE SEQUENCE [LARGE SCALE GENOMIC DNA]</scope>
    <source>
        <strain evidence="2">cv. Old Blush</strain>
    </source>
</reference>
<protein>
    <submittedName>
        <fullName evidence="1">Uncharacterized protein</fullName>
    </submittedName>
</protein>
<organism evidence="1 2">
    <name type="scientific">Rosa chinensis</name>
    <name type="common">China rose</name>
    <dbReference type="NCBI Taxonomy" id="74649"/>
    <lineage>
        <taxon>Eukaryota</taxon>
        <taxon>Viridiplantae</taxon>
        <taxon>Streptophyta</taxon>
        <taxon>Embryophyta</taxon>
        <taxon>Tracheophyta</taxon>
        <taxon>Spermatophyta</taxon>
        <taxon>Magnoliopsida</taxon>
        <taxon>eudicotyledons</taxon>
        <taxon>Gunneridae</taxon>
        <taxon>Pentapetalae</taxon>
        <taxon>rosids</taxon>
        <taxon>fabids</taxon>
        <taxon>Rosales</taxon>
        <taxon>Rosaceae</taxon>
        <taxon>Rosoideae</taxon>
        <taxon>Rosoideae incertae sedis</taxon>
        <taxon>Rosa</taxon>
    </lineage>
</organism>
<name>A0A2P6Q8V5_ROSCH</name>
<accession>A0A2P6Q8V5</accession>
<evidence type="ECO:0000313" key="2">
    <source>
        <dbReference type="Proteomes" id="UP000238479"/>
    </source>
</evidence>
<keyword evidence="2" id="KW-1185">Reference proteome</keyword>
<proteinExistence type="predicted"/>
<dbReference type="EMBL" id="PDCK01000043">
    <property type="protein sequence ID" value="PRQ30611.1"/>
    <property type="molecule type" value="Genomic_DNA"/>
</dbReference>